<dbReference type="InterPro" id="IPR009003">
    <property type="entry name" value="Peptidase_S1_PA"/>
</dbReference>
<keyword evidence="5" id="KW-0812">Transmembrane</keyword>
<dbReference type="Gene3D" id="2.40.10.120">
    <property type="match status" value="1"/>
</dbReference>
<dbReference type="Proteomes" id="UP001198962">
    <property type="component" value="Unassembled WGS sequence"/>
</dbReference>
<dbReference type="Pfam" id="PF13180">
    <property type="entry name" value="PDZ_2"/>
    <property type="match status" value="1"/>
</dbReference>
<evidence type="ECO:0000313" key="7">
    <source>
        <dbReference type="EMBL" id="MCC2164061.1"/>
    </source>
</evidence>
<comment type="similarity">
    <text evidence="1">Belongs to the peptidase S1C family.</text>
</comment>
<evidence type="ECO:0000256" key="5">
    <source>
        <dbReference type="SAM" id="Phobius"/>
    </source>
</evidence>
<dbReference type="EMBL" id="JAJEPU010000008">
    <property type="protein sequence ID" value="MCC2164061.1"/>
    <property type="molecule type" value="Genomic_DNA"/>
</dbReference>
<evidence type="ECO:0000256" key="3">
    <source>
        <dbReference type="ARBA" id="ARBA00022801"/>
    </source>
</evidence>
<proteinExistence type="inferred from homology"/>
<dbReference type="Pfam" id="PF13365">
    <property type="entry name" value="Trypsin_2"/>
    <property type="match status" value="1"/>
</dbReference>
<reference evidence="7" key="1">
    <citation type="submission" date="2021-10" db="EMBL/GenBank/DDBJ databases">
        <title>Anaerobic single-cell dispensing facilitates the cultivation of human gut bacteria.</title>
        <authorList>
            <person name="Afrizal A."/>
        </authorList>
    </citation>
    <scope>NUCLEOTIDE SEQUENCE</scope>
    <source>
        <strain evidence="7">CLA-AA-H274</strain>
    </source>
</reference>
<dbReference type="PANTHER" id="PTHR22939">
    <property type="entry name" value="SERINE PROTEASE FAMILY S1C HTRA-RELATED"/>
    <property type="match status" value="1"/>
</dbReference>
<gene>
    <name evidence="7" type="ORF">LKD32_04030</name>
</gene>
<dbReference type="GO" id="GO:0006508">
    <property type="term" value="P:proteolysis"/>
    <property type="evidence" value="ECO:0007669"/>
    <property type="project" value="UniProtKB-KW"/>
</dbReference>
<feature type="transmembrane region" description="Helical" evidence="5">
    <location>
        <begin position="39"/>
        <end position="59"/>
    </location>
</feature>
<evidence type="ECO:0000256" key="2">
    <source>
        <dbReference type="ARBA" id="ARBA00022670"/>
    </source>
</evidence>
<feature type="region of interest" description="Disordered" evidence="4">
    <location>
        <begin position="71"/>
        <end position="101"/>
    </location>
</feature>
<dbReference type="GO" id="GO:0004252">
    <property type="term" value="F:serine-type endopeptidase activity"/>
    <property type="evidence" value="ECO:0007669"/>
    <property type="project" value="InterPro"/>
</dbReference>
<dbReference type="InterPro" id="IPR001940">
    <property type="entry name" value="Peptidase_S1C"/>
</dbReference>
<comment type="caution">
    <text evidence="7">The sequence shown here is derived from an EMBL/GenBank/DDBJ whole genome shotgun (WGS) entry which is preliminary data.</text>
</comment>
<name>A0AAE3ALW3_9FIRM</name>
<dbReference type="PANTHER" id="PTHR22939:SF129">
    <property type="entry name" value="SERINE PROTEASE HTRA2, MITOCHONDRIAL"/>
    <property type="match status" value="1"/>
</dbReference>
<accession>A0AAE3ALW3</accession>
<dbReference type="SMART" id="SM00228">
    <property type="entry name" value="PDZ"/>
    <property type="match status" value="1"/>
</dbReference>
<keyword evidence="2 7" id="KW-0645">Protease</keyword>
<dbReference type="RefSeq" id="WP_308450793.1">
    <property type="nucleotide sequence ID" value="NZ_JAJEPU010000008.1"/>
</dbReference>
<dbReference type="InterPro" id="IPR001478">
    <property type="entry name" value="PDZ"/>
</dbReference>
<evidence type="ECO:0000313" key="8">
    <source>
        <dbReference type="Proteomes" id="UP001198962"/>
    </source>
</evidence>
<dbReference type="Gene3D" id="2.30.42.10">
    <property type="match status" value="1"/>
</dbReference>
<evidence type="ECO:0000259" key="6">
    <source>
        <dbReference type="PROSITE" id="PS50106"/>
    </source>
</evidence>
<dbReference type="SUPFAM" id="SSF50494">
    <property type="entry name" value="Trypsin-like serine proteases"/>
    <property type="match status" value="1"/>
</dbReference>
<keyword evidence="8" id="KW-1185">Reference proteome</keyword>
<evidence type="ECO:0000256" key="4">
    <source>
        <dbReference type="SAM" id="MobiDB-lite"/>
    </source>
</evidence>
<evidence type="ECO:0000256" key="1">
    <source>
        <dbReference type="ARBA" id="ARBA00010541"/>
    </source>
</evidence>
<dbReference type="PRINTS" id="PR00834">
    <property type="entry name" value="PROTEASES2C"/>
</dbReference>
<dbReference type="InterPro" id="IPR036034">
    <property type="entry name" value="PDZ_sf"/>
</dbReference>
<protein>
    <submittedName>
        <fullName evidence="7">S1C family serine protease</fullName>
    </submittedName>
</protein>
<sequence length="437" mass="46976">MPEIQGPKKGSGEKKSRQFISEKIVKQPLTKRQVATRGVFVVCTALIFGAVSAFSFMAVKPFAGRLFGEEEPTETPVFIPKDEPTDVSAPDETEPTESEPIEEQVQTVMENYRFTVDDMNSMLSSLRMQVQKAEKGIVTVHSVQQGTDWFDNSMETTGLYAGAIVADNGQEILILTPDSAVENADSIRVVFGEKQETDGQIKQKDTVSGMAVVSVSIGALENSVKDSLEVLTLGNSYTVRQGDLILAVGGPSGIVHSLDYGYVSYVQKNALMADRVCRVLYSRISADAQKGTFLLNTSGELIGWAMEPQGNADGSVNSTVQIMGISDYKGILERLTNGAQAPYLGVIGQEVSESMTAQGLPSGIYVMNVVTDSPAYNAGIQSGDVIVGINGASITSMKEYQSAVDGMEVGQQATVSVERNGREQYAQLEFPVTIGSR</sequence>
<feature type="domain" description="PDZ" evidence="6">
    <location>
        <begin position="332"/>
        <end position="421"/>
    </location>
</feature>
<feature type="compositionally biased region" description="Acidic residues" evidence="4">
    <location>
        <begin position="89"/>
        <end position="101"/>
    </location>
</feature>
<keyword evidence="3" id="KW-0378">Hydrolase</keyword>
<dbReference type="AlphaFoldDB" id="A0AAE3ALW3"/>
<organism evidence="7 8">
    <name type="scientific">Brotaphodocola catenula</name>
    <dbReference type="NCBI Taxonomy" id="2885361"/>
    <lineage>
        <taxon>Bacteria</taxon>
        <taxon>Bacillati</taxon>
        <taxon>Bacillota</taxon>
        <taxon>Clostridia</taxon>
        <taxon>Lachnospirales</taxon>
        <taxon>Lachnospiraceae</taxon>
        <taxon>Brotaphodocola</taxon>
    </lineage>
</organism>
<keyword evidence="5" id="KW-0472">Membrane</keyword>
<keyword evidence="5" id="KW-1133">Transmembrane helix</keyword>
<dbReference type="PROSITE" id="PS50106">
    <property type="entry name" value="PDZ"/>
    <property type="match status" value="1"/>
</dbReference>
<dbReference type="SUPFAM" id="SSF50156">
    <property type="entry name" value="PDZ domain-like"/>
    <property type="match status" value="1"/>
</dbReference>